<dbReference type="InterPro" id="IPR003821">
    <property type="entry name" value="DXP_reductoisomerase"/>
</dbReference>
<evidence type="ECO:0000259" key="12">
    <source>
        <dbReference type="Pfam" id="PF13288"/>
    </source>
</evidence>
<feature type="binding site" evidence="9">
    <location>
        <position position="11"/>
    </location>
    <ligand>
        <name>NADPH</name>
        <dbReference type="ChEBI" id="CHEBI:57783"/>
    </ligand>
</feature>
<dbReference type="GO" id="GO:0030604">
    <property type="term" value="F:1-deoxy-D-xylulose-5-phosphate reductoisomerase activity"/>
    <property type="evidence" value="ECO:0007669"/>
    <property type="project" value="UniProtKB-UniRule"/>
</dbReference>
<feature type="binding site" evidence="9">
    <location>
        <position position="199"/>
    </location>
    <ligand>
        <name>1-deoxy-D-xylulose 5-phosphate</name>
        <dbReference type="ChEBI" id="CHEBI:57792"/>
    </ligand>
</feature>
<dbReference type="Gene3D" id="3.40.50.720">
    <property type="entry name" value="NAD(P)-binding Rossmann-like Domain"/>
    <property type="match status" value="1"/>
</dbReference>
<dbReference type="NCBIfam" id="TIGR00243">
    <property type="entry name" value="Dxr"/>
    <property type="match status" value="1"/>
</dbReference>
<keyword evidence="6 9" id="KW-0464">Manganese</keyword>
<feature type="binding site" evidence="9">
    <location>
        <position position="12"/>
    </location>
    <ligand>
        <name>NADPH</name>
        <dbReference type="ChEBI" id="CHEBI:57783"/>
    </ligand>
</feature>
<feature type="binding site" evidence="9">
    <location>
        <position position="152"/>
    </location>
    <ligand>
        <name>1-deoxy-D-xylulose 5-phosphate</name>
        <dbReference type="ChEBI" id="CHEBI:57792"/>
    </ligand>
</feature>
<dbReference type="GO" id="GO:0030145">
    <property type="term" value="F:manganese ion binding"/>
    <property type="evidence" value="ECO:0007669"/>
    <property type="project" value="TreeGrafter"/>
</dbReference>
<keyword evidence="7 9" id="KW-0414">Isoprene biosynthesis</keyword>
<feature type="binding site" evidence="9">
    <location>
        <position position="217"/>
    </location>
    <ligand>
        <name>1-deoxy-D-xylulose 5-phosphate</name>
        <dbReference type="ChEBI" id="CHEBI:57792"/>
    </ligand>
</feature>
<feature type="binding site" evidence="9">
    <location>
        <position position="218"/>
    </location>
    <ligand>
        <name>1-deoxy-D-xylulose 5-phosphate</name>
        <dbReference type="ChEBI" id="CHEBI:57792"/>
    </ligand>
</feature>
<comment type="function">
    <text evidence="9">Catalyzes the NADPH-dependent rearrangement and reduction of 1-deoxy-D-xylulose-5-phosphate (DXP) to 2-C-methyl-D-erythritol 4-phosphate (MEP).</text>
</comment>
<feature type="binding site" evidence="9">
    <location>
        <position position="124"/>
    </location>
    <ligand>
        <name>NADPH</name>
        <dbReference type="ChEBI" id="CHEBI:57783"/>
    </ligand>
</feature>
<dbReference type="PIRSF" id="PIRSF006205">
    <property type="entry name" value="Dxp_reductismrs"/>
    <property type="match status" value="1"/>
</dbReference>
<feature type="binding site" evidence="9">
    <location>
        <position position="205"/>
    </location>
    <ligand>
        <name>NADPH</name>
        <dbReference type="ChEBI" id="CHEBI:57783"/>
    </ligand>
</feature>
<feature type="binding site" evidence="9">
    <location>
        <position position="126"/>
    </location>
    <ligand>
        <name>NADPH</name>
        <dbReference type="ChEBI" id="CHEBI:57783"/>
    </ligand>
</feature>
<dbReference type="PANTHER" id="PTHR30525:SF0">
    <property type="entry name" value="1-DEOXY-D-XYLULOSE 5-PHOSPHATE REDUCTOISOMERASE, CHLOROPLASTIC"/>
    <property type="match status" value="1"/>
</dbReference>
<keyword evidence="3 9" id="KW-0479">Metal-binding</keyword>
<dbReference type="InterPro" id="IPR036169">
    <property type="entry name" value="DXPR_C_sf"/>
</dbReference>
<evidence type="ECO:0000256" key="8">
    <source>
        <dbReference type="ARBA" id="ARBA00048543"/>
    </source>
</evidence>
<dbReference type="Pfam" id="PF08436">
    <property type="entry name" value="DXP_redisom_C"/>
    <property type="match status" value="1"/>
</dbReference>
<protein>
    <recommendedName>
        <fullName evidence="9">1-deoxy-D-xylulose 5-phosphate reductoisomerase</fullName>
        <shortName evidence="9">DXP reductoisomerase</shortName>
        <ecNumber evidence="9">1.1.1.267</ecNumber>
    </recommendedName>
    <alternativeName>
        <fullName evidence="9">1-deoxyxylulose-5-phosphate reductoisomerase</fullName>
    </alternativeName>
    <alternativeName>
        <fullName evidence="9">2-C-methyl-D-erythritol 4-phosphate synthase</fullName>
    </alternativeName>
</protein>
<keyword evidence="5 9" id="KW-0560">Oxidoreductase</keyword>
<comment type="similarity">
    <text evidence="2 9">Belongs to the DXR family.</text>
</comment>
<dbReference type="InterPro" id="IPR026877">
    <property type="entry name" value="DXPR_C"/>
</dbReference>
<dbReference type="GO" id="GO:0070402">
    <property type="term" value="F:NADPH binding"/>
    <property type="evidence" value="ECO:0007669"/>
    <property type="project" value="InterPro"/>
</dbReference>
<feature type="binding site" evidence="9">
    <location>
        <position position="151"/>
    </location>
    <ligand>
        <name>1-deoxy-D-xylulose 5-phosphate</name>
        <dbReference type="ChEBI" id="CHEBI:57792"/>
    </ligand>
</feature>
<comment type="cofactor">
    <cofactor evidence="9">
        <name>Mg(2+)</name>
        <dbReference type="ChEBI" id="CHEBI:18420"/>
    </cofactor>
    <cofactor evidence="9">
        <name>Mn(2+)</name>
        <dbReference type="ChEBI" id="CHEBI:29035"/>
    </cofactor>
</comment>
<dbReference type="InterPro" id="IPR036291">
    <property type="entry name" value="NAD(P)-bd_dom_sf"/>
</dbReference>
<keyword evidence="9" id="KW-0460">Magnesium</keyword>
<evidence type="ECO:0000256" key="5">
    <source>
        <dbReference type="ARBA" id="ARBA00023002"/>
    </source>
</evidence>
<feature type="binding site" evidence="9">
    <location>
        <position position="212"/>
    </location>
    <ligand>
        <name>1-deoxy-D-xylulose 5-phosphate</name>
        <dbReference type="ChEBI" id="CHEBI:57792"/>
    </ligand>
</feature>
<dbReference type="NCBIfam" id="NF009114">
    <property type="entry name" value="PRK12464.1"/>
    <property type="match status" value="1"/>
</dbReference>
<dbReference type="Gene3D" id="1.10.1740.10">
    <property type="match status" value="1"/>
</dbReference>
<feature type="binding site" evidence="9">
    <location>
        <position position="125"/>
    </location>
    <ligand>
        <name>1-deoxy-D-xylulose 5-phosphate</name>
        <dbReference type="ChEBI" id="CHEBI:57792"/>
    </ligand>
</feature>
<feature type="binding site" evidence="9">
    <location>
        <position position="221"/>
    </location>
    <ligand>
        <name>Mn(2+)</name>
        <dbReference type="ChEBI" id="CHEBI:29035"/>
    </ligand>
</feature>
<evidence type="ECO:0000313" key="14">
    <source>
        <dbReference type="Proteomes" id="UP000823611"/>
    </source>
</evidence>
<feature type="binding site" evidence="9">
    <location>
        <position position="221"/>
    </location>
    <ligand>
        <name>1-deoxy-D-xylulose 5-phosphate</name>
        <dbReference type="ChEBI" id="CHEBI:57792"/>
    </ligand>
</feature>
<comment type="catalytic activity">
    <reaction evidence="8">
        <text>2-C-methyl-D-erythritol 4-phosphate + NADP(+) = 1-deoxy-D-xylulose 5-phosphate + NADPH + H(+)</text>
        <dbReference type="Rhea" id="RHEA:13717"/>
        <dbReference type="ChEBI" id="CHEBI:15378"/>
        <dbReference type="ChEBI" id="CHEBI:57783"/>
        <dbReference type="ChEBI" id="CHEBI:57792"/>
        <dbReference type="ChEBI" id="CHEBI:58262"/>
        <dbReference type="ChEBI" id="CHEBI:58349"/>
        <dbReference type="EC" id="1.1.1.267"/>
    </reaction>
    <physiologicalReaction direction="right-to-left" evidence="8">
        <dbReference type="Rhea" id="RHEA:13719"/>
    </physiologicalReaction>
</comment>
<evidence type="ECO:0000256" key="7">
    <source>
        <dbReference type="ARBA" id="ARBA00023229"/>
    </source>
</evidence>
<comment type="caution">
    <text evidence="13">The sequence shown here is derived from an EMBL/GenBank/DDBJ whole genome shotgun (WGS) entry which is preliminary data.</text>
</comment>
<evidence type="ECO:0000256" key="2">
    <source>
        <dbReference type="ARBA" id="ARBA00006825"/>
    </source>
</evidence>
<dbReference type="InterPro" id="IPR013512">
    <property type="entry name" value="DXP_reductoisomerase_N"/>
</dbReference>
<dbReference type="SUPFAM" id="SSF69055">
    <property type="entry name" value="1-deoxy-D-xylulose-5-phosphate reductoisomerase, C-terminal domain"/>
    <property type="match status" value="1"/>
</dbReference>
<evidence type="ECO:0000256" key="4">
    <source>
        <dbReference type="ARBA" id="ARBA00022857"/>
    </source>
</evidence>
<feature type="binding site" evidence="9">
    <location>
        <position position="152"/>
    </location>
    <ligand>
        <name>Mn(2+)</name>
        <dbReference type="ChEBI" id="CHEBI:29035"/>
    </ligand>
</feature>
<dbReference type="EMBL" id="JADIMX010000010">
    <property type="protein sequence ID" value="MBO8433786.1"/>
    <property type="molecule type" value="Genomic_DNA"/>
</dbReference>
<feature type="domain" description="DXP reductoisomerase C-terminal" evidence="12">
    <location>
        <begin position="261"/>
        <end position="377"/>
    </location>
</feature>
<proteinExistence type="inferred from homology"/>
<accession>A0A9D9DWI8</accession>
<evidence type="ECO:0000256" key="3">
    <source>
        <dbReference type="ARBA" id="ARBA00022723"/>
    </source>
</evidence>
<evidence type="ECO:0000256" key="9">
    <source>
        <dbReference type="HAMAP-Rule" id="MF_00183"/>
    </source>
</evidence>
<feature type="binding site" evidence="9">
    <location>
        <position position="14"/>
    </location>
    <ligand>
        <name>NADPH</name>
        <dbReference type="ChEBI" id="CHEBI:57783"/>
    </ligand>
</feature>
<dbReference type="PANTHER" id="PTHR30525">
    <property type="entry name" value="1-DEOXY-D-XYLULOSE 5-PHOSPHATE REDUCTOISOMERASE"/>
    <property type="match status" value="1"/>
</dbReference>
<dbReference type="SUPFAM" id="SSF51735">
    <property type="entry name" value="NAD(P)-binding Rossmann-fold domains"/>
    <property type="match status" value="1"/>
</dbReference>
<dbReference type="Proteomes" id="UP000823611">
    <property type="component" value="Unassembled WGS sequence"/>
</dbReference>
<feature type="domain" description="1-deoxy-D-xylulose 5-phosphate reductoisomerase C-terminal" evidence="11">
    <location>
        <begin position="146"/>
        <end position="229"/>
    </location>
</feature>
<feature type="domain" description="1-deoxy-D-xylulose 5-phosphate reductoisomerase N-terminal" evidence="10">
    <location>
        <begin position="5"/>
        <end position="132"/>
    </location>
</feature>
<reference evidence="13" key="1">
    <citation type="submission" date="2020-10" db="EMBL/GenBank/DDBJ databases">
        <authorList>
            <person name="Gilroy R."/>
        </authorList>
    </citation>
    <scope>NUCLEOTIDE SEQUENCE</scope>
    <source>
        <strain evidence="13">F6-4510</strain>
    </source>
</reference>
<evidence type="ECO:0000259" key="11">
    <source>
        <dbReference type="Pfam" id="PF08436"/>
    </source>
</evidence>
<dbReference type="FunFam" id="3.40.50.720:FF:000045">
    <property type="entry name" value="1-deoxy-D-xylulose 5-phosphate reductoisomerase"/>
    <property type="match status" value="1"/>
</dbReference>
<evidence type="ECO:0000259" key="10">
    <source>
        <dbReference type="Pfam" id="PF02670"/>
    </source>
</evidence>
<feature type="binding site" evidence="9">
    <location>
        <position position="13"/>
    </location>
    <ligand>
        <name>NADPH</name>
        <dbReference type="ChEBI" id="CHEBI:57783"/>
    </ligand>
</feature>
<feature type="binding site" evidence="9">
    <location>
        <position position="176"/>
    </location>
    <ligand>
        <name>1-deoxy-D-xylulose 5-phosphate</name>
        <dbReference type="ChEBI" id="CHEBI:57792"/>
    </ligand>
</feature>
<evidence type="ECO:0000313" key="13">
    <source>
        <dbReference type="EMBL" id="MBO8433786.1"/>
    </source>
</evidence>
<comment type="caution">
    <text evidence="9">Lacks conserved residue(s) required for the propagation of feature annotation.</text>
</comment>
<dbReference type="InterPro" id="IPR013644">
    <property type="entry name" value="DXP_reductoisomerase_C"/>
</dbReference>
<keyword evidence="4 9" id="KW-0521">NADP</keyword>
<dbReference type="GO" id="GO:0051484">
    <property type="term" value="P:isopentenyl diphosphate biosynthetic process, methylerythritol 4-phosphate pathway involved in terpenoid biosynthetic process"/>
    <property type="evidence" value="ECO:0007669"/>
    <property type="project" value="UniProtKB-ARBA"/>
</dbReference>
<gene>
    <name evidence="9" type="primary">dxr</name>
    <name evidence="13" type="ORF">IAC55_00505</name>
</gene>
<dbReference type="Pfam" id="PF13288">
    <property type="entry name" value="DXPR_C"/>
    <property type="match status" value="1"/>
</dbReference>
<reference evidence="13" key="2">
    <citation type="journal article" date="2021" name="PeerJ">
        <title>Extensive microbial diversity within the chicken gut microbiome revealed by metagenomics and culture.</title>
        <authorList>
            <person name="Gilroy R."/>
            <person name="Ravi A."/>
            <person name="Getino M."/>
            <person name="Pursley I."/>
            <person name="Horton D.L."/>
            <person name="Alikhan N.F."/>
            <person name="Baker D."/>
            <person name="Gharbi K."/>
            <person name="Hall N."/>
            <person name="Watson M."/>
            <person name="Adriaenssens E.M."/>
            <person name="Foster-Nyarko E."/>
            <person name="Jarju S."/>
            <person name="Secka A."/>
            <person name="Antonio M."/>
            <person name="Oren A."/>
            <person name="Chaudhuri R.R."/>
            <person name="La Ragione R."/>
            <person name="Hildebrand F."/>
            <person name="Pallen M.J."/>
        </authorList>
    </citation>
    <scope>NUCLEOTIDE SEQUENCE</scope>
    <source>
        <strain evidence="13">F6-4510</strain>
    </source>
</reference>
<comment type="pathway">
    <text evidence="1 9">Isoprenoid biosynthesis; isopentenyl diphosphate biosynthesis via DXP pathway; isopentenyl diphosphate from 1-deoxy-D-xylulose 5-phosphate: step 1/6.</text>
</comment>
<sequence>MENNISILGSTGSIGTQALDVVRAVNNEDIKVWGITGNNNIDLLEKQALEFKPKIVAVMDEEKSIELKKRLKSENIKVMGGMEGLIEVATMNEVQTVLTSVVGNIGLQPTIEAIKSNKDIALANKETLVSAGQLVMNLAKEKGIKILPVDSEHSAIFQCIQGKQDNEIYKILLTASGGRFRGKTVDELKNVTVEEALQHPNWVMGKKITIDSSTLMNKGLEVIEAVWLFGVDVSQVQVVVHPQSIIHSAVEFDDGSIIAQMGAPDMRLPIQYALMYPMRKNLNFKRLDLIKQGTLTFEEPDMKTFKCLDLAFRAIKEGGTMPAVLNASNEIAVERFLNKEISFLQIPEFIEKAMNEHSVIHNYNLNDVLSADKWAREFVYNQSV</sequence>
<organism evidence="13 14">
    <name type="scientific">Candidatus Fimicola merdigallinarum</name>
    <dbReference type="NCBI Taxonomy" id="2840819"/>
    <lineage>
        <taxon>Bacteria</taxon>
        <taxon>Bacillati</taxon>
        <taxon>Bacillota</taxon>
        <taxon>Clostridia</taxon>
        <taxon>Lachnospirales</taxon>
        <taxon>Lachnospiraceae</taxon>
        <taxon>Lachnospiraceae incertae sedis</taxon>
        <taxon>Candidatus Fimicola</taxon>
    </lineage>
</organism>
<name>A0A9D9DWI8_9FIRM</name>
<evidence type="ECO:0000256" key="1">
    <source>
        <dbReference type="ARBA" id="ARBA00005094"/>
    </source>
</evidence>
<feature type="binding site" evidence="9">
    <location>
        <position position="40"/>
    </location>
    <ligand>
        <name>NADPH</name>
        <dbReference type="ChEBI" id="CHEBI:57783"/>
    </ligand>
</feature>
<dbReference type="HAMAP" id="MF_00183">
    <property type="entry name" value="DXP_reductoisom"/>
    <property type="match status" value="1"/>
</dbReference>
<evidence type="ECO:0000256" key="6">
    <source>
        <dbReference type="ARBA" id="ARBA00023211"/>
    </source>
</evidence>
<dbReference type="AlphaFoldDB" id="A0A9D9DWI8"/>
<dbReference type="Pfam" id="PF02670">
    <property type="entry name" value="DXP_reductoisom"/>
    <property type="match status" value="1"/>
</dbReference>
<dbReference type="SUPFAM" id="SSF55347">
    <property type="entry name" value="Glyceraldehyde-3-phosphate dehydrogenase-like, C-terminal domain"/>
    <property type="match status" value="1"/>
</dbReference>
<dbReference type="EC" id="1.1.1.267" evidence="9"/>
<feature type="binding site" evidence="9">
    <location>
        <position position="150"/>
    </location>
    <ligand>
        <name>Mn(2+)</name>
        <dbReference type="ChEBI" id="CHEBI:29035"/>
    </ligand>
</feature>